<keyword evidence="3" id="KW-0223">Dioxygenase</keyword>
<name>A0AAJ6YUX0_9HYME</name>
<evidence type="ECO:0000313" key="2">
    <source>
        <dbReference type="Proteomes" id="UP000695007"/>
    </source>
</evidence>
<evidence type="ECO:0000313" key="3">
    <source>
        <dbReference type="RefSeq" id="XP_011504813.1"/>
    </source>
</evidence>
<organism evidence="2 3">
    <name type="scientific">Ceratosolen solmsi marchali</name>
    <dbReference type="NCBI Taxonomy" id="326594"/>
    <lineage>
        <taxon>Eukaryota</taxon>
        <taxon>Metazoa</taxon>
        <taxon>Ecdysozoa</taxon>
        <taxon>Arthropoda</taxon>
        <taxon>Hexapoda</taxon>
        <taxon>Insecta</taxon>
        <taxon>Pterygota</taxon>
        <taxon>Neoptera</taxon>
        <taxon>Endopterygota</taxon>
        <taxon>Hymenoptera</taxon>
        <taxon>Apocrita</taxon>
        <taxon>Proctotrupomorpha</taxon>
        <taxon>Chalcidoidea</taxon>
        <taxon>Agaonidae</taxon>
        <taxon>Agaoninae</taxon>
        <taxon>Ceratosolen</taxon>
    </lineage>
</organism>
<dbReference type="GeneID" id="105367740"/>
<dbReference type="GO" id="GO:0006631">
    <property type="term" value="P:fatty acid metabolic process"/>
    <property type="evidence" value="ECO:0007669"/>
    <property type="project" value="TreeGrafter"/>
</dbReference>
<dbReference type="GO" id="GO:0006974">
    <property type="term" value="P:DNA damage response"/>
    <property type="evidence" value="ECO:0007669"/>
    <property type="project" value="InterPro"/>
</dbReference>
<keyword evidence="3" id="KW-0560">Oxidoreductase</keyword>
<comment type="cofactor">
    <cofactor evidence="1">
        <name>Fe(2+)</name>
        <dbReference type="ChEBI" id="CHEBI:29033"/>
    </cofactor>
</comment>
<accession>A0AAJ6YUX0</accession>
<dbReference type="InterPro" id="IPR032870">
    <property type="entry name" value="ALKBH7-like"/>
</dbReference>
<dbReference type="AlphaFoldDB" id="A0AAJ6YUX0"/>
<dbReference type="InterPro" id="IPR037151">
    <property type="entry name" value="AlkB-like_sf"/>
</dbReference>
<dbReference type="GO" id="GO:0005759">
    <property type="term" value="C:mitochondrial matrix"/>
    <property type="evidence" value="ECO:0007669"/>
    <property type="project" value="TreeGrafter"/>
</dbReference>
<sequence>MIIKILQSKLKLIKEPLVLLKQCSSNVNKIAVNDSIDNFKDWKKNLHSTLTVYENYLTIEEEKSLLNEVDPYLQNLKYETSHWDDMIHGYRETEYCKWNEDNLKIINKIKEKAFPSDMEQLKLVHVLDLAEDGWIKPHVDSIKFCGEIIATVSLLSDCVMRFTYVGHEEDYWDDFFIPRRSLYIMKGVARYKYNHEILCKKESVYNGNIIDKTRRISVICRSKP</sequence>
<proteinExistence type="predicted"/>
<dbReference type="GO" id="GO:0051213">
    <property type="term" value="F:dioxygenase activity"/>
    <property type="evidence" value="ECO:0007669"/>
    <property type="project" value="UniProtKB-KW"/>
</dbReference>
<dbReference type="RefSeq" id="XP_011504813.1">
    <property type="nucleotide sequence ID" value="XM_011506511.1"/>
</dbReference>
<dbReference type="SUPFAM" id="SSF51197">
    <property type="entry name" value="Clavaminate synthase-like"/>
    <property type="match status" value="1"/>
</dbReference>
<evidence type="ECO:0000256" key="1">
    <source>
        <dbReference type="ARBA" id="ARBA00001954"/>
    </source>
</evidence>
<dbReference type="PANTHER" id="PTHR21052:SF0">
    <property type="entry name" value="ALPHA-KETOGLUTARATE-DEPENDENT DIOXYGENASE ALKB HOMOLOG 7, MITOCHONDRIAL"/>
    <property type="match status" value="1"/>
</dbReference>
<gene>
    <name evidence="3" type="primary">LOC105367740</name>
</gene>
<keyword evidence="2" id="KW-1185">Reference proteome</keyword>
<dbReference type="Gene3D" id="2.60.120.590">
    <property type="entry name" value="Alpha-ketoglutarate-dependent dioxygenase AlkB-like"/>
    <property type="match status" value="1"/>
</dbReference>
<reference evidence="3" key="1">
    <citation type="submission" date="2025-08" db="UniProtKB">
        <authorList>
            <consortium name="RefSeq"/>
        </authorList>
    </citation>
    <scope>IDENTIFICATION</scope>
</reference>
<dbReference type="PANTHER" id="PTHR21052">
    <property type="entry name" value="SPERMATOGENESIS ASSOCIATED 11-RELATED"/>
    <property type="match status" value="1"/>
</dbReference>
<protein>
    <submittedName>
        <fullName evidence="3">Alpha-ketoglutarate-dependent dioxygenase alkB homolog 7, mitochondrial</fullName>
    </submittedName>
</protein>
<dbReference type="KEGG" id="csol:105367740"/>
<dbReference type="Proteomes" id="UP000695007">
    <property type="component" value="Unplaced"/>
</dbReference>